<protein>
    <recommendedName>
        <fullName evidence="13">Cytochrome P450</fullName>
    </recommendedName>
</protein>
<keyword evidence="10" id="KW-0812">Transmembrane</keyword>
<evidence type="ECO:0008006" key="13">
    <source>
        <dbReference type="Google" id="ProtNLM"/>
    </source>
</evidence>
<reference evidence="11" key="1">
    <citation type="submission" date="2022-01" db="EMBL/GenBank/DDBJ databases">
        <authorList>
            <person name="King R."/>
        </authorList>
    </citation>
    <scope>NUCLEOTIDE SEQUENCE</scope>
</reference>
<dbReference type="InterPro" id="IPR017972">
    <property type="entry name" value="Cyt_P450_CS"/>
</dbReference>
<comment type="cofactor">
    <cofactor evidence="1 8">
        <name>heme</name>
        <dbReference type="ChEBI" id="CHEBI:30413"/>
    </cofactor>
</comment>
<proteinExistence type="inferred from homology"/>
<dbReference type="EMBL" id="OV651828">
    <property type="protein sequence ID" value="CAH1104041.1"/>
    <property type="molecule type" value="Genomic_DNA"/>
</dbReference>
<evidence type="ECO:0000256" key="2">
    <source>
        <dbReference type="ARBA" id="ARBA00010617"/>
    </source>
</evidence>
<evidence type="ECO:0000256" key="9">
    <source>
        <dbReference type="RuleBase" id="RU000461"/>
    </source>
</evidence>
<evidence type="ECO:0000256" key="10">
    <source>
        <dbReference type="SAM" id="Phobius"/>
    </source>
</evidence>
<name>A0A9P0CLY5_9CUCU</name>
<keyword evidence="10" id="KW-1133">Transmembrane helix</keyword>
<dbReference type="GO" id="GO:0016705">
    <property type="term" value="F:oxidoreductase activity, acting on paired donors, with incorporation or reduction of molecular oxygen"/>
    <property type="evidence" value="ECO:0007669"/>
    <property type="project" value="InterPro"/>
</dbReference>
<evidence type="ECO:0000256" key="6">
    <source>
        <dbReference type="ARBA" id="ARBA00023004"/>
    </source>
</evidence>
<dbReference type="CDD" id="cd20628">
    <property type="entry name" value="CYP4"/>
    <property type="match status" value="1"/>
</dbReference>
<evidence type="ECO:0000256" key="8">
    <source>
        <dbReference type="PIRSR" id="PIRSR602401-1"/>
    </source>
</evidence>
<evidence type="ECO:0000313" key="12">
    <source>
        <dbReference type="Proteomes" id="UP001153636"/>
    </source>
</evidence>
<evidence type="ECO:0000256" key="7">
    <source>
        <dbReference type="ARBA" id="ARBA00023033"/>
    </source>
</evidence>
<gene>
    <name evidence="11" type="ORF">PSYICH_LOCUS5171</name>
</gene>
<sequence length="561" mass="63646">MSTTTAGPDLVSPGGANLATSVFYFLLVPAAILFYAYWKISRKHLNELADKIPGPDGLPIIGLALEFIGSSSEIFKKVYARSFEFGSTVKFWVGPKLLIFLVDPRDVEIILSSHVHIDKASEYRFFKPWLGDGLLISTGQKWRAHRKLIAPTFHLNVLKSFIDLFNANSREVVQKLKKEAGKEFDCHDYMSEATVEILLETAMGVSKKTQDQSGYDYALAVMKMCDILHIRHTKIWLRPDIIFNFTKHATNQKGLINTIHSLTRKVIKKKRADFEKGIRGSTAEVPEDAKTQKYEKNVASKTVVEGLSYGQSVGLKDDLDVEDDVGEKKRMAFLDLLIEASQNGVVINDEEIKEQVDTIMFEGHDTTAAGSSFFLSMMGIHQEIQDRVIQEIDEIFGDSDRPATFADTLEMKYLERCLMETLRMYPPVPIIARQLKQDVKLASGDYTLPAGATIIIGTFKIHRDPNTYPNPDKFDPDNFLPERSANRHYYSFIPFSAGPRSCVGRKYAMLKLKILLSTILRNYRVQSDIQEKDFQLQADIILKRAEGFKIKLEPRKRELRA</sequence>
<feature type="binding site" description="axial binding residue" evidence="8">
    <location>
        <position position="502"/>
    </location>
    <ligand>
        <name>heme</name>
        <dbReference type="ChEBI" id="CHEBI:30413"/>
    </ligand>
    <ligandPart>
        <name>Fe</name>
        <dbReference type="ChEBI" id="CHEBI:18248"/>
    </ligandPart>
</feature>
<dbReference type="InterPro" id="IPR001128">
    <property type="entry name" value="Cyt_P450"/>
</dbReference>
<evidence type="ECO:0000256" key="1">
    <source>
        <dbReference type="ARBA" id="ARBA00001971"/>
    </source>
</evidence>
<keyword evidence="3 8" id="KW-0349">Heme</keyword>
<dbReference type="SUPFAM" id="SSF48264">
    <property type="entry name" value="Cytochrome P450"/>
    <property type="match status" value="1"/>
</dbReference>
<keyword evidence="5 9" id="KW-0560">Oxidoreductase</keyword>
<keyword evidence="12" id="KW-1185">Reference proteome</keyword>
<dbReference type="OrthoDB" id="1470350at2759"/>
<dbReference type="InterPro" id="IPR002401">
    <property type="entry name" value="Cyt_P450_E_grp-I"/>
</dbReference>
<dbReference type="GO" id="GO:0004497">
    <property type="term" value="F:monooxygenase activity"/>
    <property type="evidence" value="ECO:0007669"/>
    <property type="project" value="UniProtKB-KW"/>
</dbReference>
<dbReference type="InterPro" id="IPR036396">
    <property type="entry name" value="Cyt_P450_sf"/>
</dbReference>
<evidence type="ECO:0000313" key="11">
    <source>
        <dbReference type="EMBL" id="CAH1104041.1"/>
    </source>
</evidence>
<dbReference type="PRINTS" id="PR00463">
    <property type="entry name" value="EP450I"/>
</dbReference>
<dbReference type="AlphaFoldDB" id="A0A9P0CLY5"/>
<dbReference type="InterPro" id="IPR050196">
    <property type="entry name" value="Cytochrome_P450_Monoox"/>
</dbReference>
<dbReference type="PANTHER" id="PTHR24291">
    <property type="entry name" value="CYTOCHROME P450 FAMILY 4"/>
    <property type="match status" value="1"/>
</dbReference>
<dbReference type="GO" id="GO:0020037">
    <property type="term" value="F:heme binding"/>
    <property type="evidence" value="ECO:0007669"/>
    <property type="project" value="InterPro"/>
</dbReference>
<feature type="transmembrane region" description="Helical" evidence="10">
    <location>
        <begin position="18"/>
        <end position="38"/>
    </location>
</feature>
<keyword evidence="7 9" id="KW-0503">Monooxygenase</keyword>
<dbReference type="PRINTS" id="PR00385">
    <property type="entry name" value="P450"/>
</dbReference>
<keyword evidence="4 8" id="KW-0479">Metal-binding</keyword>
<dbReference type="PANTHER" id="PTHR24291:SF106">
    <property type="entry name" value="CYTOCHROME P450 4G1-RELATED"/>
    <property type="match status" value="1"/>
</dbReference>
<dbReference type="Gene3D" id="1.10.630.10">
    <property type="entry name" value="Cytochrome P450"/>
    <property type="match status" value="1"/>
</dbReference>
<dbReference type="GO" id="GO:0005506">
    <property type="term" value="F:iron ion binding"/>
    <property type="evidence" value="ECO:0007669"/>
    <property type="project" value="InterPro"/>
</dbReference>
<evidence type="ECO:0000256" key="3">
    <source>
        <dbReference type="ARBA" id="ARBA00022617"/>
    </source>
</evidence>
<organism evidence="11 12">
    <name type="scientific">Psylliodes chrysocephalus</name>
    <dbReference type="NCBI Taxonomy" id="3402493"/>
    <lineage>
        <taxon>Eukaryota</taxon>
        <taxon>Metazoa</taxon>
        <taxon>Ecdysozoa</taxon>
        <taxon>Arthropoda</taxon>
        <taxon>Hexapoda</taxon>
        <taxon>Insecta</taxon>
        <taxon>Pterygota</taxon>
        <taxon>Neoptera</taxon>
        <taxon>Endopterygota</taxon>
        <taxon>Coleoptera</taxon>
        <taxon>Polyphaga</taxon>
        <taxon>Cucujiformia</taxon>
        <taxon>Chrysomeloidea</taxon>
        <taxon>Chrysomelidae</taxon>
        <taxon>Galerucinae</taxon>
        <taxon>Alticini</taxon>
        <taxon>Psylliodes</taxon>
    </lineage>
</organism>
<dbReference type="Pfam" id="PF00067">
    <property type="entry name" value="p450"/>
    <property type="match status" value="1"/>
</dbReference>
<keyword evidence="6 8" id="KW-0408">Iron</keyword>
<evidence type="ECO:0000256" key="5">
    <source>
        <dbReference type="ARBA" id="ARBA00023002"/>
    </source>
</evidence>
<keyword evidence="10" id="KW-0472">Membrane</keyword>
<evidence type="ECO:0000256" key="4">
    <source>
        <dbReference type="ARBA" id="ARBA00022723"/>
    </source>
</evidence>
<dbReference type="Proteomes" id="UP001153636">
    <property type="component" value="Chromosome 16"/>
</dbReference>
<accession>A0A9P0CLY5</accession>
<comment type="similarity">
    <text evidence="2 9">Belongs to the cytochrome P450 family.</text>
</comment>
<dbReference type="PROSITE" id="PS00086">
    <property type="entry name" value="CYTOCHROME_P450"/>
    <property type="match status" value="1"/>
</dbReference>